<comment type="cofactor">
    <cofactor evidence="1">
        <name>pyridoxal 5'-phosphate</name>
        <dbReference type="ChEBI" id="CHEBI:597326"/>
    </cofactor>
</comment>
<keyword evidence="3" id="KW-0808">Transferase</keyword>
<name>A0ABW8TBK8_9CLOT</name>
<proteinExistence type="predicted"/>
<gene>
    <name evidence="5" type="ORF">ACJDT4_05740</name>
</gene>
<dbReference type="RefSeq" id="WP_406786585.1">
    <property type="nucleotide sequence ID" value="NZ_JBJIAA010000004.1"/>
</dbReference>
<evidence type="ECO:0000313" key="6">
    <source>
        <dbReference type="Proteomes" id="UP001623592"/>
    </source>
</evidence>
<evidence type="ECO:0000313" key="5">
    <source>
        <dbReference type="EMBL" id="MFL0249918.1"/>
    </source>
</evidence>
<dbReference type="InterPro" id="IPR015421">
    <property type="entry name" value="PyrdxlP-dep_Trfase_major"/>
</dbReference>
<dbReference type="Pfam" id="PF00155">
    <property type="entry name" value="Aminotran_1_2"/>
    <property type="match status" value="1"/>
</dbReference>
<dbReference type="Gene3D" id="3.90.1150.10">
    <property type="entry name" value="Aspartate Aminotransferase, domain 1"/>
    <property type="match status" value="1"/>
</dbReference>
<dbReference type="GO" id="GO:0008483">
    <property type="term" value="F:transaminase activity"/>
    <property type="evidence" value="ECO:0007669"/>
    <property type="project" value="UniProtKB-KW"/>
</dbReference>
<keyword evidence="6" id="KW-1185">Reference proteome</keyword>
<keyword evidence="2 5" id="KW-0032">Aminotransferase</keyword>
<dbReference type="InterPro" id="IPR015422">
    <property type="entry name" value="PyrdxlP-dep_Trfase_small"/>
</dbReference>
<dbReference type="SUPFAM" id="SSF53383">
    <property type="entry name" value="PLP-dependent transferases"/>
    <property type="match status" value="1"/>
</dbReference>
<accession>A0ABW8TBK8</accession>
<organism evidence="5 6">
    <name type="scientific">Clostridium neuense</name>
    <dbReference type="NCBI Taxonomy" id="1728934"/>
    <lineage>
        <taxon>Bacteria</taxon>
        <taxon>Bacillati</taxon>
        <taxon>Bacillota</taxon>
        <taxon>Clostridia</taxon>
        <taxon>Eubacteriales</taxon>
        <taxon>Clostridiaceae</taxon>
        <taxon>Clostridium</taxon>
    </lineage>
</organism>
<evidence type="ECO:0000256" key="1">
    <source>
        <dbReference type="ARBA" id="ARBA00001933"/>
    </source>
</evidence>
<feature type="domain" description="Aminotransferase class I/classII large" evidence="4">
    <location>
        <begin position="30"/>
        <end position="372"/>
    </location>
</feature>
<dbReference type="Gene3D" id="3.40.640.10">
    <property type="entry name" value="Type I PLP-dependent aspartate aminotransferase-like (Major domain)"/>
    <property type="match status" value="1"/>
</dbReference>
<dbReference type="InterPro" id="IPR015424">
    <property type="entry name" value="PyrdxlP-dep_Trfase"/>
</dbReference>
<dbReference type="PANTHER" id="PTHR42832">
    <property type="entry name" value="AMINO ACID AMINOTRANSFERASE"/>
    <property type="match status" value="1"/>
</dbReference>
<dbReference type="InterPro" id="IPR004839">
    <property type="entry name" value="Aminotransferase_I/II_large"/>
</dbReference>
<reference evidence="5 6" key="1">
    <citation type="submission" date="2024-11" db="EMBL/GenBank/DDBJ databases">
        <authorList>
            <person name="Heng Y.C."/>
            <person name="Lim A.C.H."/>
            <person name="Lee J.K.Y."/>
            <person name="Kittelmann S."/>
        </authorList>
    </citation>
    <scope>NUCLEOTIDE SEQUENCE [LARGE SCALE GENOMIC DNA]</scope>
    <source>
        <strain evidence="5 6">WILCCON 0114</strain>
    </source>
</reference>
<protein>
    <submittedName>
        <fullName evidence="5">Aminotransferase class I/II-fold pyridoxal phosphate-dependent enzyme</fullName>
    </submittedName>
</protein>
<dbReference type="CDD" id="cd00609">
    <property type="entry name" value="AAT_like"/>
    <property type="match status" value="1"/>
</dbReference>
<comment type="caution">
    <text evidence="5">The sequence shown here is derived from an EMBL/GenBank/DDBJ whole genome shotgun (WGS) entry which is preliminary data.</text>
</comment>
<dbReference type="EMBL" id="JBJIAA010000004">
    <property type="protein sequence ID" value="MFL0249918.1"/>
    <property type="molecule type" value="Genomic_DNA"/>
</dbReference>
<dbReference type="Proteomes" id="UP001623592">
    <property type="component" value="Unassembled WGS sequence"/>
</dbReference>
<evidence type="ECO:0000259" key="4">
    <source>
        <dbReference type="Pfam" id="PF00155"/>
    </source>
</evidence>
<dbReference type="PANTHER" id="PTHR42832:SF3">
    <property type="entry name" value="L-GLUTAMINE--4-(METHYLSULFANYL)-2-OXOBUTANOATE AMINOTRANSFERASE"/>
    <property type="match status" value="1"/>
</dbReference>
<sequence>MKINNRLSGIEEYHFKKIESFKNKLINEGKDILDLSIGDPDITTNKIIIDEFLKSVNIEGFNKYPPYDGIRELKVKIIEYYKERFNVNLKEEEVLILIGSKEGINNIIPAVCNIGDFIIVPNPCYQVYVTSPMLWGVNTYKLPIREKSSYLPELNKIPESIAKKSKMFIINYPNNPTGAEANDTFFKDIIKFCTDRDIILVNDSAYMEIVREGKVPISMLQFDKAKKSVEIGTFSKTFNMTGFRIGYAVGNSKVLKELLKVKSNVDSGQFLPIQYAAARALDILEIETSKNKKIYDARREKAKNILKAKNIEYYNSEATFYIWCKVPKGYSTTEFYEKLIWDYGIITTPGYSFGNLGNGYFRLSLTKDLKDIYKYLNKIEEF</sequence>
<dbReference type="InterPro" id="IPR050881">
    <property type="entry name" value="LL-DAP_aminotransferase"/>
</dbReference>
<evidence type="ECO:0000256" key="2">
    <source>
        <dbReference type="ARBA" id="ARBA00022576"/>
    </source>
</evidence>
<evidence type="ECO:0000256" key="3">
    <source>
        <dbReference type="ARBA" id="ARBA00022679"/>
    </source>
</evidence>